<evidence type="ECO:0000313" key="4">
    <source>
        <dbReference type="Proteomes" id="UP000515240"/>
    </source>
</evidence>
<proteinExistence type="predicted"/>
<accession>A0A7G5EJC8</accession>
<gene>
    <name evidence="3" type="ORF">HS961_15355</name>
</gene>
<dbReference type="RefSeq" id="WP_182323430.1">
    <property type="nucleotide sequence ID" value="NZ_CP058554.1"/>
</dbReference>
<keyword evidence="1" id="KW-0812">Transmembrane</keyword>
<reference evidence="3 4" key="1">
    <citation type="journal article" date="2020" name="G3 (Bethesda)">
        <title>CeMbio - The Caenorhabditis elegans Microbiome Resource.</title>
        <authorList>
            <person name="Dirksen P."/>
            <person name="Assie A."/>
            <person name="Zimmermann J."/>
            <person name="Zhang F."/>
            <person name="Tietje A.M."/>
            <person name="Marsh S.A."/>
            <person name="Felix M.A."/>
            <person name="Shapira M."/>
            <person name="Kaleta C."/>
            <person name="Schulenburg H."/>
            <person name="Samuel B."/>
        </authorList>
    </citation>
    <scope>NUCLEOTIDE SEQUENCE [LARGE SCALE GENOMIC DNA]</scope>
    <source>
        <strain evidence="3 4">BIGb0172</strain>
    </source>
</reference>
<dbReference type="KEGG" id="cpis:HS961_15355"/>
<dbReference type="EMBL" id="CP058554">
    <property type="protein sequence ID" value="QMV74103.1"/>
    <property type="molecule type" value="Genomic_DNA"/>
</dbReference>
<dbReference type="InterPro" id="IPR012495">
    <property type="entry name" value="TadE-like_dom"/>
</dbReference>
<sequence length="183" mass="20318">MRLHPPPSMHRCRRSRQQRGVYALEWAIIFPVFFALLYGIVCYGLTFLVRQSMQYAVEEGARAALRYPSSTIIGSNPPTWAFRSLQARRTTANALSWLPPELRPAEGDIGFTLCHLADTACNQDTALNPALDCNIETPCLVLVSYRIANYRQSAIAPAIPGLGLVLPASLQAQASMLVDRRML</sequence>
<feature type="transmembrane region" description="Helical" evidence="1">
    <location>
        <begin position="21"/>
        <end position="49"/>
    </location>
</feature>
<dbReference type="Proteomes" id="UP000515240">
    <property type="component" value="Chromosome"/>
</dbReference>
<protein>
    <submittedName>
        <fullName evidence="3">Pilus assembly protein</fullName>
    </submittedName>
</protein>
<dbReference type="AlphaFoldDB" id="A0A7G5EJC8"/>
<evidence type="ECO:0000313" key="3">
    <source>
        <dbReference type="EMBL" id="QMV74103.1"/>
    </source>
</evidence>
<keyword evidence="1" id="KW-1133">Transmembrane helix</keyword>
<evidence type="ECO:0000256" key="1">
    <source>
        <dbReference type="SAM" id="Phobius"/>
    </source>
</evidence>
<keyword evidence="4" id="KW-1185">Reference proteome</keyword>
<dbReference type="Pfam" id="PF07811">
    <property type="entry name" value="TadE"/>
    <property type="match status" value="1"/>
</dbReference>
<name>A0A7G5EJC8_9BURK</name>
<evidence type="ECO:0000259" key="2">
    <source>
        <dbReference type="Pfam" id="PF07811"/>
    </source>
</evidence>
<keyword evidence="1" id="KW-0472">Membrane</keyword>
<feature type="domain" description="TadE-like" evidence="2">
    <location>
        <begin position="20"/>
        <end position="62"/>
    </location>
</feature>
<organism evidence="3 4">
    <name type="scientific">Comamonas piscis</name>
    <dbReference type="NCBI Taxonomy" id="1562974"/>
    <lineage>
        <taxon>Bacteria</taxon>
        <taxon>Pseudomonadati</taxon>
        <taxon>Pseudomonadota</taxon>
        <taxon>Betaproteobacteria</taxon>
        <taxon>Burkholderiales</taxon>
        <taxon>Comamonadaceae</taxon>
        <taxon>Comamonas</taxon>
    </lineage>
</organism>